<keyword evidence="3" id="KW-0407">Ion channel</keyword>
<dbReference type="InterPro" id="IPR006202">
    <property type="entry name" value="Neur_chan_lig-bd"/>
</dbReference>
<dbReference type="AlphaFoldDB" id="E4YT32"/>
<organism evidence="5">
    <name type="scientific">Oikopleura dioica</name>
    <name type="common">Tunicate</name>
    <dbReference type="NCBI Taxonomy" id="34765"/>
    <lineage>
        <taxon>Eukaryota</taxon>
        <taxon>Metazoa</taxon>
        <taxon>Chordata</taxon>
        <taxon>Tunicata</taxon>
        <taxon>Appendicularia</taxon>
        <taxon>Copelata</taxon>
        <taxon>Oikopleuridae</taxon>
        <taxon>Oikopleura</taxon>
    </lineage>
</organism>
<dbReference type="PROSITE" id="PS00236">
    <property type="entry name" value="NEUROTR_ION_CHANNEL"/>
    <property type="match status" value="1"/>
</dbReference>
<dbReference type="GO" id="GO:0005230">
    <property type="term" value="F:extracellular ligand-gated monoatomic ion channel activity"/>
    <property type="evidence" value="ECO:0007669"/>
    <property type="project" value="InterPro"/>
</dbReference>
<evidence type="ECO:0000259" key="4">
    <source>
        <dbReference type="Pfam" id="PF02931"/>
    </source>
</evidence>
<evidence type="ECO:0000313" key="5">
    <source>
        <dbReference type="EMBL" id="CBY38621.1"/>
    </source>
</evidence>
<evidence type="ECO:0000256" key="1">
    <source>
        <dbReference type="ARBA" id="ARBA00004141"/>
    </source>
</evidence>
<keyword evidence="3" id="KW-0406">Ion transport</keyword>
<keyword evidence="3" id="KW-0813">Transport</keyword>
<dbReference type="InterPro" id="IPR018000">
    <property type="entry name" value="Neurotransmitter_ion_chnl_CS"/>
</dbReference>
<dbReference type="InterPro" id="IPR036734">
    <property type="entry name" value="Neur_chan_lig-bd_sf"/>
</dbReference>
<dbReference type="EMBL" id="FN655275">
    <property type="protein sequence ID" value="CBY38621.1"/>
    <property type="molecule type" value="Genomic_DNA"/>
</dbReference>
<protein>
    <recommendedName>
        <fullName evidence="4">Neurotransmitter-gated ion-channel ligand-binding domain-containing protein</fullName>
    </recommendedName>
</protein>
<dbReference type="PANTHER" id="PTHR18945">
    <property type="entry name" value="NEUROTRANSMITTER GATED ION CHANNEL"/>
    <property type="match status" value="1"/>
</dbReference>
<keyword evidence="2" id="KW-0472">Membrane</keyword>
<dbReference type="Proteomes" id="UP000011014">
    <property type="component" value="Unassembled WGS sequence"/>
</dbReference>
<evidence type="ECO:0000256" key="3">
    <source>
        <dbReference type="RuleBase" id="RU000687"/>
    </source>
</evidence>
<dbReference type="Pfam" id="PF02931">
    <property type="entry name" value="Neur_chan_LBD"/>
    <property type="match status" value="1"/>
</dbReference>
<sequence>TSFLIDSGKSKMKKNLSLIRKKMARENRIIFCLVAVAAQNYYEPAVNYESSRYIPAYGPNYGDQDYIFADYTFDELRNRCEGIMYTSCQKLLREDLMKDYNKIFKPTEQPGKRIEIKVSPVLEQVLGVSQTDSTIELRMDIRQSWMEERLVWNKDEYNGSEYIHLSSDKLWNPEIVLYNNADGKFMPSLADTKARVDWSGKVTWNPLSIFKANCDLRVKQFPYDIQACTLMFKSWVYEEEELDIAFEEYAQENMAKIQSHIEWEVTGVKLWEETLEEWTQYGTKNTTYFGFRASK</sequence>
<dbReference type="GO" id="GO:0004888">
    <property type="term" value="F:transmembrane signaling receptor activity"/>
    <property type="evidence" value="ECO:0007669"/>
    <property type="project" value="InterPro"/>
</dbReference>
<feature type="non-terminal residue" evidence="5">
    <location>
        <position position="1"/>
    </location>
</feature>
<dbReference type="SUPFAM" id="SSF63712">
    <property type="entry name" value="Nicotinic receptor ligand binding domain-like"/>
    <property type="match status" value="1"/>
</dbReference>
<dbReference type="Gene3D" id="2.70.170.10">
    <property type="entry name" value="Neurotransmitter-gated ion-channel ligand-binding domain"/>
    <property type="match status" value="1"/>
</dbReference>
<gene>
    <name evidence="5" type="ORF">GSOID_T00019128001</name>
</gene>
<accession>E4YT32</accession>
<feature type="domain" description="Neurotransmitter-gated ion-channel ligand-binding" evidence="4">
    <location>
        <begin position="92"/>
        <end position="272"/>
    </location>
</feature>
<dbReference type="GO" id="GO:0016020">
    <property type="term" value="C:membrane"/>
    <property type="evidence" value="ECO:0007669"/>
    <property type="project" value="UniProtKB-SubCell"/>
</dbReference>
<dbReference type="FunFam" id="2.70.170.10:FF:000028">
    <property type="entry name" value="AcetylCholine Receptor"/>
    <property type="match status" value="1"/>
</dbReference>
<evidence type="ECO:0000256" key="2">
    <source>
        <dbReference type="ARBA" id="ARBA00023136"/>
    </source>
</evidence>
<dbReference type="InterPro" id="IPR006201">
    <property type="entry name" value="Neur_channel"/>
</dbReference>
<reference evidence="5" key="1">
    <citation type="journal article" date="2010" name="Science">
        <title>Plasticity of animal genome architecture unmasked by rapid evolution of a pelagic tunicate.</title>
        <authorList>
            <person name="Denoeud F."/>
            <person name="Henriet S."/>
            <person name="Mungpakdee S."/>
            <person name="Aury J.M."/>
            <person name="Da Silva C."/>
            <person name="Brinkmann H."/>
            <person name="Mikhaleva J."/>
            <person name="Olsen L.C."/>
            <person name="Jubin C."/>
            <person name="Canestro C."/>
            <person name="Bouquet J.M."/>
            <person name="Danks G."/>
            <person name="Poulain J."/>
            <person name="Campsteijn C."/>
            <person name="Adamski M."/>
            <person name="Cross I."/>
            <person name="Yadetie F."/>
            <person name="Muffato M."/>
            <person name="Louis A."/>
            <person name="Butcher S."/>
            <person name="Tsagkogeorga G."/>
            <person name="Konrad A."/>
            <person name="Singh S."/>
            <person name="Jensen M.F."/>
            <person name="Cong E.H."/>
            <person name="Eikeseth-Otteraa H."/>
            <person name="Noel B."/>
            <person name="Anthouard V."/>
            <person name="Porcel B.M."/>
            <person name="Kachouri-Lafond R."/>
            <person name="Nishino A."/>
            <person name="Ugolini M."/>
            <person name="Chourrout P."/>
            <person name="Nishida H."/>
            <person name="Aasland R."/>
            <person name="Huzurbazar S."/>
            <person name="Westhof E."/>
            <person name="Delsuc F."/>
            <person name="Lehrach H."/>
            <person name="Reinhardt R."/>
            <person name="Weissenbach J."/>
            <person name="Roy S.W."/>
            <person name="Artiguenave F."/>
            <person name="Postlethwait J.H."/>
            <person name="Manak J.R."/>
            <person name="Thompson E.M."/>
            <person name="Jaillon O."/>
            <person name="Du Pasquier L."/>
            <person name="Boudinot P."/>
            <person name="Liberles D.A."/>
            <person name="Volff J.N."/>
            <person name="Philippe H."/>
            <person name="Lenhard B."/>
            <person name="Roest Crollius H."/>
            <person name="Wincker P."/>
            <person name="Chourrout D."/>
        </authorList>
    </citation>
    <scope>NUCLEOTIDE SEQUENCE [LARGE SCALE GENOMIC DNA]</scope>
</reference>
<dbReference type="PRINTS" id="PR00252">
    <property type="entry name" value="NRIONCHANNEL"/>
</dbReference>
<comment type="similarity">
    <text evidence="3">Belongs to the ligand-gated ion channel (TC 1.A.9) family.</text>
</comment>
<proteinExistence type="inferred from homology"/>
<name>E4YT32_OIKDI</name>
<comment type="subcellular location">
    <subcellularLocation>
        <location evidence="1">Membrane</location>
        <topology evidence="1">Multi-pass membrane protein</topology>
    </subcellularLocation>
</comment>